<dbReference type="Gene3D" id="3.30.420.10">
    <property type="entry name" value="Ribonuclease H-like superfamily/Ribonuclease H"/>
    <property type="match status" value="1"/>
</dbReference>
<keyword evidence="11" id="KW-0239">DNA-directed DNA polymerase</keyword>
<evidence type="ECO:0000256" key="6">
    <source>
        <dbReference type="ARBA" id="ARBA00022801"/>
    </source>
</evidence>
<dbReference type="GO" id="GO:0005634">
    <property type="term" value="C:nucleus"/>
    <property type="evidence" value="ECO:0007669"/>
    <property type="project" value="UniProtKB-ARBA"/>
</dbReference>
<evidence type="ECO:0000256" key="14">
    <source>
        <dbReference type="ARBA" id="ARBA00049244"/>
    </source>
</evidence>
<keyword evidence="6" id="KW-0378">Hydrolase</keyword>
<dbReference type="InterPro" id="IPR001584">
    <property type="entry name" value="Integrase_cat-core"/>
</dbReference>
<keyword evidence="9" id="KW-0229">DNA integration</keyword>
<dbReference type="GO" id="GO:0032196">
    <property type="term" value="P:transposition"/>
    <property type="evidence" value="ECO:0007669"/>
    <property type="project" value="UniProtKB-KW"/>
</dbReference>
<dbReference type="GO" id="GO:0003964">
    <property type="term" value="F:RNA-directed DNA polymerase activity"/>
    <property type="evidence" value="ECO:0007669"/>
    <property type="project" value="UniProtKB-KW"/>
</dbReference>
<dbReference type="Proteomes" id="UP000765509">
    <property type="component" value="Unassembled WGS sequence"/>
</dbReference>
<keyword evidence="11" id="KW-0808">Transferase</keyword>
<keyword evidence="5" id="KW-0255">Endonuclease</keyword>
<evidence type="ECO:0000256" key="3">
    <source>
        <dbReference type="ARBA" id="ARBA00022722"/>
    </source>
</evidence>
<comment type="catalytic activity">
    <reaction evidence="14">
        <text>DNA(n) + a 2'-deoxyribonucleoside 5'-triphosphate = DNA(n+1) + diphosphate</text>
        <dbReference type="Rhea" id="RHEA:22508"/>
        <dbReference type="Rhea" id="RHEA-COMP:17339"/>
        <dbReference type="Rhea" id="RHEA-COMP:17340"/>
        <dbReference type="ChEBI" id="CHEBI:33019"/>
        <dbReference type="ChEBI" id="CHEBI:61560"/>
        <dbReference type="ChEBI" id="CHEBI:173112"/>
        <dbReference type="EC" id="2.7.7.7"/>
    </reaction>
</comment>
<dbReference type="OrthoDB" id="2506384at2759"/>
<evidence type="ECO:0000313" key="16">
    <source>
        <dbReference type="EMBL" id="MBW0535125.1"/>
    </source>
</evidence>
<dbReference type="GO" id="GO:0015074">
    <property type="term" value="P:DNA integration"/>
    <property type="evidence" value="ECO:0007669"/>
    <property type="project" value="UniProtKB-KW"/>
</dbReference>
<dbReference type="GO" id="GO:0006310">
    <property type="term" value="P:DNA recombination"/>
    <property type="evidence" value="ECO:0007669"/>
    <property type="project" value="UniProtKB-KW"/>
</dbReference>
<evidence type="ECO:0000256" key="9">
    <source>
        <dbReference type="ARBA" id="ARBA00022908"/>
    </source>
</evidence>
<keyword evidence="1" id="KW-0815">Transposition</keyword>
<sequence length="197" mass="22576">MTTNQIKGNILLSKDLEVFQMAKIKNQPHTRALPSSTLAFHWLHVDTLENSPVTEQGINYVLVIINDYISYNHIYLMSQKNQAQTNLMSYINKIYNKEIVLERGPPESPQTNGVAERFTQTLLSNIQCLLAQSRIPIQMWTEASKYSSLLLNLLPHKAINMNSPQQLLKKTKMDIEKNINLNSLIPFVMKTTVHVKN</sequence>
<dbReference type="GO" id="GO:0016787">
    <property type="term" value="F:hydrolase activity"/>
    <property type="evidence" value="ECO:0007669"/>
    <property type="project" value="UniProtKB-KW"/>
</dbReference>
<dbReference type="EMBL" id="AVOT02039990">
    <property type="protein sequence ID" value="MBW0535125.1"/>
    <property type="molecule type" value="Genomic_DNA"/>
</dbReference>
<evidence type="ECO:0000256" key="12">
    <source>
        <dbReference type="ARBA" id="ARBA00023172"/>
    </source>
</evidence>
<name>A0A9Q3F5E1_9BASI</name>
<keyword evidence="12" id="KW-0233">DNA recombination</keyword>
<keyword evidence="7" id="KW-0460">Magnesium</keyword>
<keyword evidence="8" id="KW-0694">RNA-binding</keyword>
<comment type="caution">
    <text evidence="16">The sequence shown here is derived from an EMBL/GenBank/DDBJ whole genome shotgun (WGS) entry which is preliminary data.</text>
</comment>
<dbReference type="InterPro" id="IPR036397">
    <property type="entry name" value="RNaseH_sf"/>
</dbReference>
<keyword evidence="17" id="KW-1185">Reference proteome</keyword>
<dbReference type="InterPro" id="IPR039537">
    <property type="entry name" value="Retrotran_Ty1/copia-like"/>
</dbReference>
<keyword evidence="10" id="KW-0695">RNA-directed DNA polymerase</keyword>
<dbReference type="GO" id="GO:0003723">
    <property type="term" value="F:RNA binding"/>
    <property type="evidence" value="ECO:0007669"/>
    <property type="project" value="UniProtKB-KW"/>
</dbReference>
<evidence type="ECO:0000256" key="13">
    <source>
        <dbReference type="ARBA" id="ARBA00048173"/>
    </source>
</evidence>
<gene>
    <name evidence="16" type="ORF">O181_074840</name>
</gene>
<protein>
    <recommendedName>
        <fullName evidence="15">Integrase catalytic domain-containing protein</fullName>
    </recommendedName>
</protein>
<dbReference type="PANTHER" id="PTHR42648:SF11">
    <property type="entry name" value="TRANSPOSON TY4-P GAG-POL POLYPROTEIN"/>
    <property type="match status" value="1"/>
</dbReference>
<keyword evidence="2" id="KW-0548">Nucleotidyltransferase</keyword>
<evidence type="ECO:0000259" key="15">
    <source>
        <dbReference type="PROSITE" id="PS50994"/>
    </source>
</evidence>
<dbReference type="GO" id="GO:0004519">
    <property type="term" value="F:endonuclease activity"/>
    <property type="evidence" value="ECO:0007669"/>
    <property type="project" value="UniProtKB-KW"/>
</dbReference>
<organism evidence="16 17">
    <name type="scientific">Austropuccinia psidii MF-1</name>
    <dbReference type="NCBI Taxonomy" id="1389203"/>
    <lineage>
        <taxon>Eukaryota</taxon>
        <taxon>Fungi</taxon>
        <taxon>Dikarya</taxon>
        <taxon>Basidiomycota</taxon>
        <taxon>Pucciniomycotina</taxon>
        <taxon>Pucciniomycetes</taxon>
        <taxon>Pucciniales</taxon>
        <taxon>Sphaerophragmiaceae</taxon>
        <taxon>Austropuccinia</taxon>
    </lineage>
</organism>
<evidence type="ECO:0000256" key="11">
    <source>
        <dbReference type="ARBA" id="ARBA00022932"/>
    </source>
</evidence>
<reference evidence="16" key="1">
    <citation type="submission" date="2021-03" db="EMBL/GenBank/DDBJ databases">
        <title>Draft genome sequence of rust myrtle Austropuccinia psidii MF-1, a brazilian biotype.</title>
        <authorList>
            <person name="Quecine M.C."/>
            <person name="Pachon D.M.R."/>
            <person name="Bonatelli M.L."/>
            <person name="Correr F.H."/>
            <person name="Franceschini L.M."/>
            <person name="Leite T.F."/>
            <person name="Margarido G.R.A."/>
            <person name="Almeida C.A."/>
            <person name="Ferrarezi J.A."/>
            <person name="Labate C.A."/>
        </authorList>
    </citation>
    <scope>NUCLEOTIDE SEQUENCE</scope>
    <source>
        <strain evidence="16">MF-1</strain>
    </source>
</reference>
<dbReference type="AlphaFoldDB" id="A0A9Q3F5E1"/>
<dbReference type="GO" id="GO:0046872">
    <property type="term" value="F:metal ion binding"/>
    <property type="evidence" value="ECO:0007669"/>
    <property type="project" value="UniProtKB-KW"/>
</dbReference>
<dbReference type="InterPro" id="IPR012337">
    <property type="entry name" value="RNaseH-like_sf"/>
</dbReference>
<keyword evidence="4" id="KW-0479">Metal-binding</keyword>
<proteinExistence type="predicted"/>
<evidence type="ECO:0000256" key="10">
    <source>
        <dbReference type="ARBA" id="ARBA00022918"/>
    </source>
</evidence>
<comment type="catalytic activity">
    <reaction evidence="13">
        <text>DNA(n) + a 2'-deoxyribonucleoside 5'-triphosphate = DNA(n+1) + diphosphate</text>
        <dbReference type="Rhea" id="RHEA:22508"/>
        <dbReference type="Rhea" id="RHEA-COMP:17339"/>
        <dbReference type="Rhea" id="RHEA-COMP:17340"/>
        <dbReference type="ChEBI" id="CHEBI:33019"/>
        <dbReference type="ChEBI" id="CHEBI:61560"/>
        <dbReference type="ChEBI" id="CHEBI:173112"/>
        <dbReference type="EC" id="2.7.7.49"/>
    </reaction>
</comment>
<accession>A0A9Q3F5E1</accession>
<keyword evidence="3" id="KW-0540">Nuclease</keyword>
<dbReference type="PROSITE" id="PS50994">
    <property type="entry name" value="INTEGRASE"/>
    <property type="match status" value="1"/>
</dbReference>
<evidence type="ECO:0000313" key="17">
    <source>
        <dbReference type="Proteomes" id="UP000765509"/>
    </source>
</evidence>
<dbReference type="PANTHER" id="PTHR42648">
    <property type="entry name" value="TRANSPOSASE, PUTATIVE-RELATED"/>
    <property type="match status" value="1"/>
</dbReference>
<evidence type="ECO:0000256" key="5">
    <source>
        <dbReference type="ARBA" id="ARBA00022759"/>
    </source>
</evidence>
<evidence type="ECO:0000256" key="7">
    <source>
        <dbReference type="ARBA" id="ARBA00022842"/>
    </source>
</evidence>
<evidence type="ECO:0000256" key="4">
    <source>
        <dbReference type="ARBA" id="ARBA00022723"/>
    </source>
</evidence>
<dbReference type="SUPFAM" id="SSF53098">
    <property type="entry name" value="Ribonuclease H-like"/>
    <property type="match status" value="1"/>
</dbReference>
<evidence type="ECO:0000256" key="1">
    <source>
        <dbReference type="ARBA" id="ARBA00022578"/>
    </source>
</evidence>
<evidence type="ECO:0000256" key="2">
    <source>
        <dbReference type="ARBA" id="ARBA00022695"/>
    </source>
</evidence>
<feature type="domain" description="Integrase catalytic" evidence="15">
    <location>
        <begin position="99"/>
        <end position="172"/>
    </location>
</feature>
<dbReference type="GO" id="GO:0003887">
    <property type="term" value="F:DNA-directed DNA polymerase activity"/>
    <property type="evidence" value="ECO:0007669"/>
    <property type="project" value="UniProtKB-KW"/>
</dbReference>
<evidence type="ECO:0000256" key="8">
    <source>
        <dbReference type="ARBA" id="ARBA00022884"/>
    </source>
</evidence>